<protein>
    <recommendedName>
        <fullName evidence="1">DUF8040 domain-containing protein</fullName>
    </recommendedName>
</protein>
<evidence type="ECO:0000313" key="2">
    <source>
        <dbReference type="EMBL" id="KAI5325283.1"/>
    </source>
</evidence>
<dbReference type="InterPro" id="IPR058353">
    <property type="entry name" value="DUF8040"/>
</dbReference>
<dbReference type="PANTHER" id="PTHR22930">
    <property type="match status" value="1"/>
</dbReference>
<dbReference type="PANTHER" id="PTHR22930:SF293">
    <property type="entry name" value="PROTEIN ALP1-LIKE"/>
    <property type="match status" value="1"/>
</dbReference>
<organism evidence="2 3">
    <name type="scientific">Prunus dulcis</name>
    <name type="common">Almond</name>
    <name type="synonym">Amygdalus dulcis</name>
    <dbReference type="NCBI Taxonomy" id="3755"/>
    <lineage>
        <taxon>Eukaryota</taxon>
        <taxon>Viridiplantae</taxon>
        <taxon>Streptophyta</taxon>
        <taxon>Embryophyta</taxon>
        <taxon>Tracheophyta</taxon>
        <taxon>Spermatophyta</taxon>
        <taxon>Magnoliopsida</taxon>
        <taxon>eudicotyledons</taxon>
        <taxon>Gunneridae</taxon>
        <taxon>Pentapetalae</taxon>
        <taxon>rosids</taxon>
        <taxon>fabids</taxon>
        <taxon>Rosales</taxon>
        <taxon>Rosaceae</taxon>
        <taxon>Amygdaloideae</taxon>
        <taxon>Amygdaleae</taxon>
        <taxon>Prunus</taxon>
    </lineage>
</organism>
<dbReference type="Proteomes" id="UP001054821">
    <property type="component" value="Chromosome 6"/>
</dbReference>
<proteinExistence type="predicted"/>
<dbReference type="AlphaFoldDB" id="A0AAD4YYH5"/>
<dbReference type="Pfam" id="PF26138">
    <property type="entry name" value="DUF8040"/>
    <property type="match status" value="1"/>
</dbReference>
<reference evidence="2 3" key="1">
    <citation type="journal article" date="2022" name="G3 (Bethesda)">
        <title>Whole-genome sequence and methylome profiling of the almond [Prunus dulcis (Mill.) D.A. Webb] cultivar 'Nonpareil'.</title>
        <authorList>
            <person name="D'Amico-Willman K.M."/>
            <person name="Ouma W.Z."/>
            <person name="Meulia T."/>
            <person name="Sideli G.M."/>
            <person name="Gradziel T.M."/>
            <person name="Fresnedo-Ramirez J."/>
        </authorList>
    </citation>
    <scope>NUCLEOTIDE SEQUENCE [LARGE SCALE GENOMIC DNA]</scope>
    <source>
        <strain evidence="2">Clone GOH B32 T37-40</strain>
    </source>
</reference>
<dbReference type="InterPro" id="IPR045249">
    <property type="entry name" value="HARBI1-like"/>
</dbReference>
<evidence type="ECO:0000313" key="3">
    <source>
        <dbReference type="Proteomes" id="UP001054821"/>
    </source>
</evidence>
<gene>
    <name evidence="2" type="ORF">L3X38_034357</name>
</gene>
<sequence length="97" mass="11357">MDRRTFGLLCDLLRQDGRVKNDGLVSMEEQVCVFLHVLPHHVKNRAIGSIFFRSGETISRYFNSVLQGVLRLQDILLKVPDPVRDNCEDSRWRRFKV</sequence>
<dbReference type="EMBL" id="JAJFAZ020000006">
    <property type="protein sequence ID" value="KAI5325283.1"/>
    <property type="molecule type" value="Genomic_DNA"/>
</dbReference>
<feature type="domain" description="DUF8040" evidence="1">
    <location>
        <begin position="1"/>
        <end position="70"/>
    </location>
</feature>
<comment type="caution">
    <text evidence="2">The sequence shown here is derived from an EMBL/GenBank/DDBJ whole genome shotgun (WGS) entry which is preliminary data.</text>
</comment>
<evidence type="ECO:0000259" key="1">
    <source>
        <dbReference type="Pfam" id="PF26138"/>
    </source>
</evidence>
<accession>A0AAD4YYH5</accession>
<keyword evidence="3" id="KW-1185">Reference proteome</keyword>
<name>A0AAD4YYH5_PRUDU</name>